<dbReference type="STRING" id="27349.A0A0L6UXC1"/>
<name>A0A0L6UXC1_9BASI</name>
<dbReference type="EMBL" id="LAVV01008558">
    <property type="protein sequence ID" value="KNZ52505.1"/>
    <property type="molecule type" value="Genomic_DNA"/>
</dbReference>
<comment type="caution">
    <text evidence="1">The sequence shown here is derived from an EMBL/GenBank/DDBJ whole genome shotgun (WGS) entry which is preliminary data.</text>
</comment>
<evidence type="ECO:0000313" key="2">
    <source>
        <dbReference type="Proteomes" id="UP000037035"/>
    </source>
</evidence>
<evidence type="ECO:0000313" key="1">
    <source>
        <dbReference type="EMBL" id="KNZ52505.1"/>
    </source>
</evidence>
<keyword evidence="2" id="KW-1185">Reference proteome</keyword>
<dbReference type="VEuPathDB" id="FungiDB:VP01_3550g2"/>
<dbReference type="AlphaFoldDB" id="A0A0L6UXC1"/>
<dbReference type="Proteomes" id="UP000037035">
    <property type="component" value="Unassembled WGS sequence"/>
</dbReference>
<organism evidence="1 2">
    <name type="scientific">Puccinia sorghi</name>
    <dbReference type="NCBI Taxonomy" id="27349"/>
    <lineage>
        <taxon>Eukaryota</taxon>
        <taxon>Fungi</taxon>
        <taxon>Dikarya</taxon>
        <taxon>Basidiomycota</taxon>
        <taxon>Pucciniomycotina</taxon>
        <taxon>Pucciniomycetes</taxon>
        <taxon>Pucciniales</taxon>
        <taxon>Pucciniaceae</taxon>
        <taxon>Puccinia</taxon>
    </lineage>
</organism>
<dbReference type="OrthoDB" id="2506024at2759"/>
<accession>A0A0L6UXC1</accession>
<sequence>MSVHLADCLDKFGPSRGQLKISFLVNFCCVGNFQALITQSDKFPPKLHPFLCHLQAFNDPILQKSPLTPKGQQDFFDKTTLNLLIIQLNELFPQPYGAQWISADGWSLKNLKRYC</sequence>
<gene>
    <name evidence="1" type="ORF">VP01_3550g2</name>
</gene>
<protein>
    <submittedName>
        <fullName evidence="1">Uncharacterized protein</fullName>
    </submittedName>
</protein>
<reference evidence="1 2" key="1">
    <citation type="submission" date="2015-08" db="EMBL/GenBank/DDBJ databases">
        <title>Next Generation Sequencing and Analysis of the Genome of Puccinia sorghi L Schw, the Causal Agent of Maize Common Rust.</title>
        <authorList>
            <person name="Rochi L."/>
            <person name="Burguener G."/>
            <person name="Darino M."/>
            <person name="Turjanski A."/>
            <person name="Kreff E."/>
            <person name="Dieguez M.J."/>
            <person name="Sacco F."/>
        </authorList>
    </citation>
    <scope>NUCLEOTIDE SEQUENCE [LARGE SCALE GENOMIC DNA]</scope>
    <source>
        <strain evidence="1 2">RO10H11247</strain>
    </source>
</reference>
<proteinExistence type="predicted"/>